<organism evidence="2 3">
    <name type="scientific">Paenibacillus forsythiae</name>
    <dbReference type="NCBI Taxonomy" id="365616"/>
    <lineage>
        <taxon>Bacteria</taxon>
        <taxon>Bacillati</taxon>
        <taxon>Bacillota</taxon>
        <taxon>Bacilli</taxon>
        <taxon>Bacillales</taxon>
        <taxon>Paenibacillaceae</taxon>
        <taxon>Paenibacillus</taxon>
    </lineage>
</organism>
<evidence type="ECO:0000256" key="1">
    <source>
        <dbReference type="SAM" id="MobiDB-lite"/>
    </source>
</evidence>
<gene>
    <name evidence="2" type="ORF">J2Z22_004536</name>
</gene>
<dbReference type="Proteomes" id="UP001248709">
    <property type="component" value="Unassembled WGS sequence"/>
</dbReference>
<evidence type="ECO:0000313" key="3">
    <source>
        <dbReference type="Proteomes" id="UP001248709"/>
    </source>
</evidence>
<name>A0ABU3HGZ6_9BACL</name>
<comment type="caution">
    <text evidence="2">The sequence shown here is derived from an EMBL/GenBank/DDBJ whole genome shotgun (WGS) entry which is preliminary data.</text>
</comment>
<dbReference type="EMBL" id="JAUSUY010000030">
    <property type="protein sequence ID" value="MDT3428940.1"/>
    <property type="molecule type" value="Genomic_DNA"/>
</dbReference>
<reference evidence="2 3" key="1">
    <citation type="submission" date="2023-07" db="EMBL/GenBank/DDBJ databases">
        <title>Genomic Encyclopedia of Type Strains, Phase IV (KMG-IV): sequencing the most valuable type-strain genomes for metagenomic binning, comparative biology and taxonomic classification.</title>
        <authorList>
            <person name="Goeker M."/>
        </authorList>
    </citation>
    <scope>NUCLEOTIDE SEQUENCE [LARGE SCALE GENOMIC DNA]</scope>
    <source>
        <strain evidence="2 3">T98</strain>
    </source>
</reference>
<accession>A0ABU3HGZ6</accession>
<sequence>MMRQAAKLRSKANPGGRAGARRHEAGSGEAAKSSESRRESGHPQA</sequence>
<protein>
    <submittedName>
        <fullName evidence="2">Uncharacterized protein</fullName>
    </submittedName>
</protein>
<proteinExistence type="predicted"/>
<feature type="compositionally biased region" description="Basic residues" evidence="1">
    <location>
        <begin position="1"/>
        <end position="10"/>
    </location>
</feature>
<feature type="region of interest" description="Disordered" evidence="1">
    <location>
        <begin position="1"/>
        <end position="45"/>
    </location>
</feature>
<dbReference type="RefSeq" id="WP_312001413.1">
    <property type="nucleotide sequence ID" value="NZ_JAUSUY010000030.1"/>
</dbReference>
<keyword evidence="3" id="KW-1185">Reference proteome</keyword>
<feature type="compositionally biased region" description="Basic and acidic residues" evidence="1">
    <location>
        <begin position="21"/>
        <end position="45"/>
    </location>
</feature>
<evidence type="ECO:0000313" key="2">
    <source>
        <dbReference type="EMBL" id="MDT3428940.1"/>
    </source>
</evidence>